<reference evidence="5 6" key="1">
    <citation type="submission" date="2014-03" db="EMBL/GenBank/DDBJ databases">
        <title>Genomics of Bifidobacteria.</title>
        <authorList>
            <person name="Ventura M."/>
            <person name="Milani C."/>
            <person name="Lugli G.A."/>
        </authorList>
    </citation>
    <scope>NUCLEOTIDE SEQUENCE [LARGE SCALE GENOMIC DNA]</scope>
    <source>
        <strain evidence="5 6">LMG 10738</strain>
    </source>
</reference>
<dbReference type="InterPro" id="IPR050922">
    <property type="entry name" value="LytR/CpsA/Psr_CW_biosynth"/>
</dbReference>
<name>A0A087B459_9BIFI</name>
<feature type="transmembrane region" description="Helical" evidence="3">
    <location>
        <begin position="94"/>
        <end position="116"/>
    </location>
</feature>
<evidence type="ECO:0000313" key="6">
    <source>
        <dbReference type="Proteomes" id="UP000029067"/>
    </source>
</evidence>
<sequence>MSYDDGSGTPPSFAPRHSRADADATPQPSASTPPSFAPKQGRSASGGTRHAGTASAPASASPAPRAPRQPAGSAPSPARQRTKAVRPHRIRNRVIAVLVVLALALGCTVAGLWHWVDSGLHREEWIPAGGPAASSATTWLLLGSDERDGTTGDDTPGERTDTILVLTKPKHGPSSLISIPRDSLLEINGNYLKINAAMQEYGRQALVEQVEDITGHRVDHVVKMTFGGLTKVVDALGGVELCYDADVDDEKSELHWTAGCHVADGKTALAFSRMRYSDPKGDFGRSERQQQVIGAIAKKALSPSTLLNFSKLRNVGDAALDAVTVDEATNPMTLVHMLLAFRDASGDQGITGSLYWSDPGYVVDGVGSCVLLDNDRNLELFDQLNDGTHAAGTVGSASEL</sequence>
<dbReference type="PANTHER" id="PTHR33392">
    <property type="entry name" value="POLYISOPRENYL-TEICHOIC ACID--PEPTIDOGLYCAN TEICHOIC ACID TRANSFERASE TAGU"/>
    <property type="match status" value="1"/>
</dbReference>
<feature type="domain" description="Cell envelope-related transcriptional attenuator" evidence="4">
    <location>
        <begin position="159"/>
        <end position="301"/>
    </location>
</feature>
<dbReference type="EMBL" id="JGYV01000001">
    <property type="protein sequence ID" value="KFI65809.1"/>
    <property type="molecule type" value="Genomic_DNA"/>
</dbReference>
<evidence type="ECO:0000256" key="2">
    <source>
        <dbReference type="SAM" id="MobiDB-lite"/>
    </source>
</evidence>
<evidence type="ECO:0000256" key="3">
    <source>
        <dbReference type="SAM" id="Phobius"/>
    </source>
</evidence>
<organism evidence="5 6">
    <name type="scientific">Bifidobacterium cuniculi</name>
    <dbReference type="NCBI Taxonomy" id="1688"/>
    <lineage>
        <taxon>Bacteria</taxon>
        <taxon>Bacillati</taxon>
        <taxon>Actinomycetota</taxon>
        <taxon>Actinomycetes</taxon>
        <taxon>Bifidobacteriales</taxon>
        <taxon>Bifidobacteriaceae</taxon>
        <taxon>Bifidobacterium</taxon>
    </lineage>
</organism>
<evidence type="ECO:0000259" key="4">
    <source>
        <dbReference type="Pfam" id="PF03816"/>
    </source>
</evidence>
<feature type="compositionally biased region" description="Low complexity" evidence="2">
    <location>
        <begin position="54"/>
        <end position="79"/>
    </location>
</feature>
<dbReference type="NCBIfam" id="TIGR00350">
    <property type="entry name" value="lytR_cpsA_psr"/>
    <property type="match status" value="1"/>
</dbReference>
<evidence type="ECO:0000313" key="5">
    <source>
        <dbReference type="EMBL" id="KFI65809.1"/>
    </source>
</evidence>
<dbReference type="Proteomes" id="UP000029067">
    <property type="component" value="Unassembled WGS sequence"/>
</dbReference>
<keyword evidence="3" id="KW-0472">Membrane</keyword>
<proteinExistence type="inferred from homology"/>
<feature type="region of interest" description="Disordered" evidence="2">
    <location>
        <begin position="1"/>
        <end position="86"/>
    </location>
</feature>
<keyword evidence="3" id="KW-0812">Transmembrane</keyword>
<dbReference type="PANTHER" id="PTHR33392:SF6">
    <property type="entry name" value="POLYISOPRENYL-TEICHOIC ACID--PEPTIDOGLYCAN TEICHOIC ACID TRANSFERASE TAGU"/>
    <property type="match status" value="1"/>
</dbReference>
<accession>A0A087B459</accession>
<dbReference type="RefSeq" id="WP_238552286.1">
    <property type="nucleotide sequence ID" value="NZ_JGYV01000001.1"/>
</dbReference>
<keyword evidence="6" id="KW-1185">Reference proteome</keyword>
<feature type="compositionally biased region" description="Low complexity" evidence="2">
    <location>
        <begin position="24"/>
        <end position="38"/>
    </location>
</feature>
<dbReference type="Gene3D" id="3.40.630.190">
    <property type="entry name" value="LCP protein"/>
    <property type="match status" value="1"/>
</dbReference>
<evidence type="ECO:0000256" key="1">
    <source>
        <dbReference type="ARBA" id="ARBA00006068"/>
    </source>
</evidence>
<dbReference type="eggNOG" id="COG1316">
    <property type="taxonomic scope" value="Bacteria"/>
</dbReference>
<protein>
    <submittedName>
        <fullName evidence="5">Transcriptional regulator</fullName>
    </submittedName>
</protein>
<dbReference type="STRING" id="1688.BCUN_0304"/>
<dbReference type="InterPro" id="IPR004474">
    <property type="entry name" value="LytR_CpsA_psr"/>
</dbReference>
<dbReference type="AlphaFoldDB" id="A0A087B459"/>
<dbReference type="Pfam" id="PF03816">
    <property type="entry name" value="LytR_cpsA_psr"/>
    <property type="match status" value="1"/>
</dbReference>
<gene>
    <name evidence="5" type="ORF">BCUN_0304</name>
</gene>
<keyword evidence="3" id="KW-1133">Transmembrane helix</keyword>
<comment type="caution">
    <text evidence="5">The sequence shown here is derived from an EMBL/GenBank/DDBJ whole genome shotgun (WGS) entry which is preliminary data.</text>
</comment>
<comment type="similarity">
    <text evidence="1">Belongs to the LytR/CpsA/Psr (LCP) family.</text>
</comment>